<evidence type="ECO:0000256" key="9">
    <source>
        <dbReference type="SAM" id="Phobius"/>
    </source>
</evidence>
<dbReference type="GO" id="GO:0015421">
    <property type="term" value="F:ABC-type oligopeptide transporter activity"/>
    <property type="evidence" value="ECO:0007669"/>
    <property type="project" value="TreeGrafter"/>
</dbReference>
<evidence type="ECO:0000259" key="10">
    <source>
        <dbReference type="PROSITE" id="PS50893"/>
    </source>
</evidence>
<dbReference type="PROSITE" id="PS50893">
    <property type="entry name" value="ABC_TRANSPORTER_2"/>
    <property type="match status" value="1"/>
</dbReference>
<keyword evidence="7 9" id="KW-1133">Transmembrane helix</keyword>
<feature type="domain" description="ABC transmembrane type-1" evidence="11">
    <location>
        <begin position="21"/>
        <end position="303"/>
    </location>
</feature>
<evidence type="ECO:0000256" key="8">
    <source>
        <dbReference type="ARBA" id="ARBA00023136"/>
    </source>
</evidence>
<reference evidence="12 13" key="1">
    <citation type="submission" date="2020-07" db="EMBL/GenBank/DDBJ databases">
        <title>Vallitalea guaymasensis genome.</title>
        <authorList>
            <person name="Postec A."/>
        </authorList>
    </citation>
    <scope>NUCLEOTIDE SEQUENCE [LARGE SCALE GENOMIC DNA]</scope>
    <source>
        <strain evidence="12 13">Ra1766G1</strain>
    </source>
</reference>
<evidence type="ECO:0000256" key="1">
    <source>
        <dbReference type="ARBA" id="ARBA00004651"/>
    </source>
</evidence>
<dbReference type="InterPro" id="IPR017871">
    <property type="entry name" value="ABC_transporter-like_CS"/>
</dbReference>
<dbReference type="GO" id="GO:0005886">
    <property type="term" value="C:plasma membrane"/>
    <property type="evidence" value="ECO:0007669"/>
    <property type="project" value="UniProtKB-SubCell"/>
</dbReference>
<evidence type="ECO:0000256" key="2">
    <source>
        <dbReference type="ARBA" id="ARBA00022448"/>
    </source>
</evidence>
<dbReference type="InterPro" id="IPR003593">
    <property type="entry name" value="AAA+_ATPase"/>
</dbReference>
<dbReference type="InterPro" id="IPR027417">
    <property type="entry name" value="P-loop_NTPase"/>
</dbReference>
<keyword evidence="5" id="KW-0547">Nucleotide-binding</keyword>
<dbReference type="AlphaFoldDB" id="A0A8J8MDU7"/>
<evidence type="ECO:0000256" key="6">
    <source>
        <dbReference type="ARBA" id="ARBA00022840"/>
    </source>
</evidence>
<dbReference type="PROSITE" id="PS50929">
    <property type="entry name" value="ABC_TM1F"/>
    <property type="match status" value="1"/>
</dbReference>
<dbReference type="FunFam" id="3.40.50.300:FF:000854">
    <property type="entry name" value="Multidrug ABC transporter ATP-binding protein"/>
    <property type="match status" value="1"/>
</dbReference>
<evidence type="ECO:0000259" key="11">
    <source>
        <dbReference type="PROSITE" id="PS50929"/>
    </source>
</evidence>
<dbReference type="RefSeq" id="WP_212690968.1">
    <property type="nucleotide sequence ID" value="NZ_CP058561.1"/>
</dbReference>
<proteinExistence type="predicted"/>
<protein>
    <submittedName>
        <fullName evidence="12">ABC transporter ATP-binding protein</fullName>
    </submittedName>
</protein>
<dbReference type="Pfam" id="PF00005">
    <property type="entry name" value="ABC_tran"/>
    <property type="match status" value="1"/>
</dbReference>
<dbReference type="GO" id="GO:0016887">
    <property type="term" value="F:ATP hydrolysis activity"/>
    <property type="evidence" value="ECO:0007669"/>
    <property type="project" value="InterPro"/>
</dbReference>
<feature type="transmembrane region" description="Helical" evidence="9">
    <location>
        <begin position="57"/>
        <end position="81"/>
    </location>
</feature>
<feature type="transmembrane region" description="Helical" evidence="9">
    <location>
        <begin position="247"/>
        <end position="268"/>
    </location>
</feature>
<dbReference type="PROSITE" id="PS00211">
    <property type="entry name" value="ABC_TRANSPORTER_1"/>
    <property type="match status" value="1"/>
</dbReference>
<feature type="domain" description="ABC transporter" evidence="10">
    <location>
        <begin position="334"/>
        <end position="572"/>
    </location>
</feature>
<evidence type="ECO:0000256" key="3">
    <source>
        <dbReference type="ARBA" id="ARBA00022475"/>
    </source>
</evidence>
<dbReference type="Gene3D" id="1.20.1560.10">
    <property type="entry name" value="ABC transporter type 1, transmembrane domain"/>
    <property type="match status" value="1"/>
</dbReference>
<dbReference type="Gene3D" id="3.40.50.300">
    <property type="entry name" value="P-loop containing nucleotide triphosphate hydrolases"/>
    <property type="match status" value="1"/>
</dbReference>
<dbReference type="InterPro" id="IPR039421">
    <property type="entry name" value="Type_1_exporter"/>
</dbReference>
<keyword evidence="6 12" id="KW-0067">ATP-binding</keyword>
<dbReference type="SUPFAM" id="SSF52540">
    <property type="entry name" value="P-loop containing nucleoside triphosphate hydrolases"/>
    <property type="match status" value="1"/>
</dbReference>
<evidence type="ECO:0000256" key="7">
    <source>
        <dbReference type="ARBA" id="ARBA00022989"/>
    </source>
</evidence>
<organism evidence="12 13">
    <name type="scientific">Vallitalea guaymasensis</name>
    <dbReference type="NCBI Taxonomy" id="1185412"/>
    <lineage>
        <taxon>Bacteria</taxon>
        <taxon>Bacillati</taxon>
        <taxon>Bacillota</taxon>
        <taxon>Clostridia</taxon>
        <taxon>Lachnospirales</taxon>
        <taxon>Vallitaleaceae</taxon>
        <taxon>Vallitalea</taxon>
    </lineage>
</organism>
<dbReference type="EMBL" id="CP058561">
    <property type="protein sequence ID" value="QUH30855.1"/>
    <property type="molecule type" value="Genomic_DNA"/>
</dbReference>
<dbReference type="Proteomes" id="UP000677305">
    <property type="component" value="Chromosome"/>
</dbReference>
<evidence type="ECO:0000256" key="5">
    <source>
        <dbReference type="ARBA" id="ARBA00022741"/>
    </source>
</evidence>
<feature type="transmembrane region" description="Helical" evidence="9">
    <location>
        <begin position="21"/>
        <end position="45"/>
    </location>
</feature>
<dbReference type="PANTHER" id="PTHR43394">
    <property type="entry name" value="ATP-DEPENDENT PERMEASE MDL1, MITOCHONDRIAL"/>
    <property type="match status" value="1"/>
</dbReference>
<dbReference type="InterPro" id="IPR011527">
    <property type="entry name" value="ABC1_TM_dom"/>
</dbReference>
<dbReference type="SMART" id="SM00382">
    <property type="entry name" value="AAA"/>
    <property type="match status" value="1"/>
</dbReference>
<keyword evidence="3" id="KW-1003">Cell membrane</keyword>
<dbReference type="PANTHER" id="PTHR43394:SF1">
    <property type="entry name" value="ATP-BINDING CASSETTE SUB-FAMILY B MEMBER 10, MITOCHONDRIAL"/>
    <property type="match status" value="1"/>
</dbReference>
<gene>
    <name evidence="12" type="ORF">HYG85_18805</name>
</gene>
<keyword evidence="8 9" id="KW-0472">Membrane</keyword>
<dbReference type="SUPFAM" id="SSF90123">
    <property type="entry name" value="ABC transporter transmembrane region"/>
    <property type="match status" value="1"/>
</dbReference>
<sequence length="577" mass="66319">MLKDYLRKYVKYLRPFINYEVMIFIILGLSSLISLVNPLLFKVIIDRVLILKEVELLNYVIGIFLFFYIINLLMSFCNGYLNLYVNQSIAKNIRNDLVNHLQKCKLHILENIKVGDVVSKSIDDVSTVTGFMTDTIISIINNFTNVIITALVMFYFSWKLSLIGIISVLIQTYISTRYAKKVKINQEEIREKASVHISFLKQIMSSIKIIKAYSKEEANSQNYDSLLKKIIHLSYDRFLIIFKHSSFVSLVSFVSSMLIFIIAIYEIYKGNMTVGVFFVFDTLVERFNQFSSALINLNINIQNVMVAFGRIESIFNMKEEDNLSLNETIEGSDIIVDNLSFKYEEDSNIDVIKNLSLQFKKGSKYAIIGESGEGKSTISNLLIRLYDIEDDKGNIIIGNKNIKNINIYKLRQKISVVFQEGYLINGSIKENILYGNSNVQESYFQKILELCHIQDFIIQLPNGIQTIIGENGFNLSSGQKQRICIARSLLRNSDIYIFDESFSNLDKKLESKIYNNILKEFQDKTIIFIIHNLDLIKGMNNICVLKEGNIEAIGSSDELMRKSETYKELLDRGKSIG</sequence>
<evidence type="ECO:0000256" key="4">
    <source>
        <dbReference type="ARBA" id="ARBA00022692"/>
    </source>
</evidence>
<keyword evidence="2" id="KW-0813">Transport</keyword>
<dbReference type="CDD" id="cd07346">
    <property type="entry name" value="ABC_6TM_exporters"/>
    <property type="match status" value="1"/>
</dbReference>
<dbReference type="GO" id="GO:0005524">
    <property type="term" value="F:ATP binding"/>
    <property type="evidence" value="ECO:0007669"/>
    <property type="project" value="UniProtKB-KW"/>
</dbReference>
<comment type="subcellular location">
    <subcellularLocation>
        <location evidence="1">Cell membrane</location>
        <topology evidence="1">Multi-pass membrane protein</topology>
    </subcellularLocation>
</comment>
<accession>A0A8J8MDU7</accession>
<keyword evidence="4 9" id="KW-0812">Transmembrane</keyword>
<keyword evidence="13" id="KW-1185">Reference proteome</keyword>
<name>A0A8J8MDU7_9FIRM</name>
<dbReference type="KEGG" id="vgu:HYG85_18805"/>
<dbReference type="InterPro" id="IPR036640">
    <property type="entry name" value="ABC1_TM_sf"/>
</dbReference>
<evidence type="ECO:0000313" key="13">
    <source>
        <dbReference type="Proteomes" id="UP000677305"/>
    </source>
</evidence>
<dbReference type="Pfam" id="PF00664">
    <property type="entry name" value="ABC_membrane"/>
    <property type="match status" value="1"/>
</dbReference>
<dbReference type="InterPro" id="IPR003439">
    <property type="entry name" value="ABC_transporter-like_ATP-bd"/>
</dbReference>
<evidence type="ECO:0000313" key="12">
    <source>
        <dbReference type="EMBL" id="QUH30855.1"/>
    </source>
</evidence>